<dbReference type="Proteomes" id="UP000183104">
    <property type="component" value="Unassembled WGS sequence"/>
</dbReference>
<evidence type="ECO:0000313" key="3">
    <source>
        <dbReference type="Proteomes" id="UP000183104"/>
    </source>
</evidence>
<protein>
    <submittedName>
        <fullName evidence="2">Uncharacterized protein</fullName>
    </submittedName>
</protein>
<organism evidence="2 3">
    <name type="scientific">Thiohalorhabdus denitrificans</name>
    <dbReference type="NCBI Taxonomy" id="381306"/>
    <lineage>
        <taxon>Bacteria</taxon>
        <taxon>Pseudomonadati</taxon>
        <taxon>Pseudomonadota</taxon>
        <taxon>Gammaproteobacteria</taxon>
        <taxon>Thiohalorhabdales</taxon>
        <taxon>Thiohalorhabdaceae</taxon>
        <taxon>Thiohalorhabdus</taxon>
    </lineage>
</organism>
<dbReference type="AlphaFoldDB" id="A0A0P9C4H7"/>
<keyword evidence="3" id="KW-1185">Reference proteome</keyword>
<accession>A0A0P9C4H7</accession>
<dbReference type="STRING" id="381306.AN478_11355"/>
<dbReference type="EMBL" id="FMUN01000002">
    <property type="protein sequence ID" value="SCX93471.1"/>
    <property type="molecule type" value="Genomic_DNA"/>
</dbReference>
<dbReference type="RefSeq" id="WP_054966709.1">
    <property type="nucleotide sequence ID" value="NZ_FMUN01000002.1"/>
</dbReference>
<sequence length="132" mass="14624">MYDVRAIRSMYPHPMPARCLHLTERGYCVGGALQCYVDRKEVPFGGAFPSPHTLSAVLRRANPRLNRFEARTLAGQITSANDTGEFERAWERAREALALHYEEGLPEAAQKLRPRDGKPAGPPVVDAPHASS</sequence>
<reference evidence="3" key="1">
    <citation type="submission" date="2016-10" db="EMBL/GenBank/DDBJ databases">
        <authorList>
            <person name="Varghese N."/>
        </authorList>
    </citation>
    <scope>NUCLEOTIDE SEQUENCE [LARGE SCALE GENOMIC DNA]</scope>
    <source>
        <strain evidence="3">HL 19</strain>
    </source>
</reference>
<feature type="region of interest" description="Disordered" evidence="1">
    <location>
        <begin position="105"/>
        <end position="132"/>
    </location>
</feature>
<evidence type="ECO:0000313" key="2">
    <source>
        <dbReference type="EMBL" id="SCX93471.1"/>
    </source>
</evidence>
<name>A0A0P9C4H7_9GAMM</name>
<gene>
    <name evidence="2" type="ORF">SAMN05661077_0762</name>
</gene>
<evidence type="ECO:0000256" key="1">
    <source>
        <dbReference type="SAM" id="MobiDB-lite"/>
    </source>
</evidence>
<proteinExistence type="predicted"/>